<gene>
    <name evidence="2" type="ORF">SAMN04488026_102842</name>
</gene>
<dbReference type="RefSeq" id="WP_093157266.1">
    <property type="nucleotide sequence ID" value="NZ_FNEK01000028.1"/>
</dbReference>
<evidence type="ECO:0000313" key="2">
    <source>
        <dbReference type="EMBL" id="SDJ98850.1"/>
    </source>
</evidence>
<dbReference type="SUPFAM" id="SSF50475">
    <property type="entry name" value="FMN-binding split barrel"/>
    <property type="match status" value="1"/>
</dbReference>
<dbReference type="Pfam" id="PF13883">
    <property type="entry name" value="CREG_beta-barrel"/>
    <property type="match status" value="1"/>
</dbReference>
<dbReference type="Gene3D" id="2.30.110.10">
    <property type="entry name" value="Electron Transport, Fmn-binding Protein, Chain A"/>
    <property type="match status" value="1"/>
</dbReference>
<dbReference type="Proteomes" id="UP000199382">
    <property type="component" value="Unassembled WGS sequence"/>
</dbReference>
<dbReference type="PANTHER" id="PTHR13343:SF17">
    <property type="entry name" value="CELLULAR REPRESSOR OF E1A-STIMULATED GENES, ISOFORM A"/>
    <property type="match status" value="1"/>
</dbReference>
<feature type="domain" description="CREG-like beta-barrel" evidence="1">
    <location>
        <begin position="13"/>
        <end position="160"/>
    </location>
</feature>
<dbReference type="PANTHER" id="PTHR13343">
    <property type="entry name" value="CREG1 PROTEIN"/>
    <property type="match status" value="1"/>
</dbReference>
<dbReference type="InterPro" id="IPR012349">
    <property type="entry name" value="Split_barrel_FMN-bd"/>
</dbReference>
<proteinExistence type="predicted"/>
<dbReference type="GO" id="GO:0005737">
    <property type="term" value="C:cytoplasm"/>
    <property type="evidence" value="ECO:0007669"/>
    <property type="project" value="UniProtKB-ARBA"/>
</dbReference>
<accession>A0A1G8Y9Z3</accession>
<dbReference type="STRING" id="571298.SAMN04488026_102842"/>
<name>A0A1G8Y9Z3_9RHOB</name>
<reference evidence="2 3" key="1">
    <citation type="submission" date="2016-10" db="EMBL/GenBank/DDBJ databases">
        <authorList>
            <person name="de Groot N.N."/>
        </authorList>
    </citation>
    <scope>NUCLEOTIDE SEQUENCE [LARGE SCALE GENOMIC DNA]</scope>
    <source>
        <strain evidence="2 3">DSM 25294</strain>
    </source>
</reference>
<protein>
    <recommendedName>
        <fullName evidence="1">CREG-like beta-barrel domain-containing protein</fullName>
    </recommendedName>
</protein>
<dbReference type="OrthoDB" id="9814594at2"/>
<dbReference type="AlphaFoldDB" id="A0A1G8Y9Z3"/>
<keyword evidence="3" id="KW-1185">Reference proteome</keyword>
<organism evidence="2 3">
    <name type="scientific">Aliiruegeria lutimaris</name>
    <dbReference type="NCBI Taxonomy" id="571298"/>
    <lineage>
        <taxon>Bacteria</taxon>
        <taxon>Pseudomonadati</taxon>
        <taxon>Pseudomonadota</taxon>
        <taxon>Alphaproteobacteria</taxon>
        <taxon>Rhodobacterales</taxon>
        <taxon>Roseobacteraceae</taxon>
        <taxon>Aliiruegeria</taxon>
    </lineage>
</organism>
<evidence type="ECO:0000259" key="1">
    <source>
        <dbReference type="Pfam" id="PF13883"/>
    </source>
</evidence>
<sequence length="166" mass="17754">MSTKKTDPIRPTDDAARAMAQDLLAQARFAALGVLEPGSGAPFVSRIAIGQAPNGTPLTLVSSLSQHTGALRANPACSVMVGEPAAKGDPLTHPRLTLQCRARFVERQSPEHGILRASWLASHPKAKLYVDFGDFCFAMLEVERAFLNGGFGKAYQLSPQDLAPRT</sequence>
<dbReference type="InterPro" id="IPR055343">
    <property type="entry name" value="CREG_beta-barrel"/>
</dbReference>
<dbReference type="EMBL" id="FNEK01000028">
    <property type="protein sequence ID" value="SDJ98850.1"/>
    <property type="molecule type" value="Genomic_DNA"/>
</dbReference>
<evidence type="ECO:0000313" key="3">
    <source>
        <dbReference type="Proteomes" id="UP000199382"/>
    </source>
</evidence>